<dbReference type="GeneID" id="63699085"/>
<reference evidence="3" key="1">
    <citation type="journal article" date="2014" name="Nat. Commun.">
        <title>Genomic adaptations of the halophilic Dead Sea filamentous fungus Eurotium rubrum.</title>
        <authorList>
            <person name="Kis-Papo T."/>
            <person name="Weig A.R."/>
            <person name="Riley R."/>
            <person name="Persoh D."/>
            <person name="Salamov A."/>
            <person name="Sun H."/>
            <person name="Lipzen A."/>
            <person name="Wasser S.P."/>
            <person name="Rambold G."/>
            <person name="Grigoriev I.V."/>
            <person name="Nevo E."/>
        </authorList>
    </citation>
    <scope>NUCLEOTIDE SEQUENCE [LARGE SCALE GENOMIC DNA]</scope>
    <source>
        <strain evidence="3">CBS 135680</strain>
    </source>
</reference>
<feature type="transmembrane region" description="Helical" evidence="1">
    <location>
        <begin position="101"/>
        <end position="119"/>
    </location>
</feature>
<name>A0A017SLJ9_ASPRC</name>
<sequence length="120" mass="13024">MSLNPLKATAAGWLVIALGHTLNAKDWQTLPQFRQLPRLAYTCGTIGWYQGSLFFIMNALINYTWAENPALLDIPLNKVIAGLMTGIMWVSSGWYAKNGVYATGAVVAAMGGVQAWSVFG</sequence>
<organism evidence="2 3">
    <name type="scientific">Aspergillus ruber (strain CBS 135680)</name>
    <dbReference type="NCBI Taxonomy" id="1388766"/>
    <lineage>
        <taxon>Eukaryota</taxon>
        <taxon>Fungi</taxon>
        <taxon>Dikarya</taxon>
        <taxon>Ascomycota</taxon>
        <taxon>Pezizomycotina</taxon>
        <taxon>Eurotiomycetes</taxon>
        <taxon>Eurotiomycetidae</taxon>
        <taxon>Eurotiales</taxon>
        <taxon>Aspergillaceae</taxon>
        <taxon>Aspergillus</taxon>
        <taxon>Aspergillus subgen. Aspergillus</taxon>
    </lineage>
</organism>
<evidence type="ECO:0000313" key="3">
    <source>
        <dbReference type="Proteomes" id="UP000019804"/>
    </source>
</evidence>
<dbReference type="EMBL" id="KK088416">
    <property type="protein sequence ID" value="EYE97165.1"/>
    <property type="molecule type" value="Genomic_DNA"/>
</dbReference>
<keyword evidence="1" id="KW-1133">Transmembrane helix</keyword>
<dbReference type="OrthoDB" id="5399817at2759"/>
<gene>
    <name evidence="2" type="ORF">EURHEDRAFT_451603</name>
</gene>
<evidence type="ECO:0000313" key="2">
    <source>
        <dbReference type="EMBL" id="EYE97165.1"/>
    </source>
</evidence>
<dbReference type="STRING" id="1388766.A0A017SLJ9"/>
<evidence type="ECO:0000256" key="1">
    <source>
        <dbReference type="SAM" id="Phobius"/>
    </source>
</evidence>
<feature type="transmembrane region" description="Helical" evidence="1">
    <location>
        <begin position="48"/>
        <end position="66"/>
    </location>
</feature>
<protein>
    <submittedName>
        <fullName evidence="2">Uncharacterized protein</fullName>
    </submittedName>
</protein>
<keyword evidence="1" id="KW-0812">Transmembrane</keyword>
<keyword evidence="3" id="KW-1185">Reference proteome</keyword>
<keyword evidence="1" id="KW-0472">Membrane</keyword>
<dbReference type="Proteomes" id="UP000019804">
    <property type="component" value="Unassembled WGS sequence"/>
</dbReference>
<accession>A0A017SLJ9</accession>
<dbReference type="RefSeq" id="XP_040640853.1">
    <property type="nucleotide sequence ID" value="XM_040783961.1"/>
</dbReference>
<dbReference type="HOGENOM" id="CLU_162831_1_0_1"/>
<feature type="transmembrane region" description="Helical" evidence="1">
    <location>
        <begin position="78"/>
        <end position="95"/>
    </location>
</feature>
<dbReference type="AlphaFoldDB" id="A0A017SLJ9"/>
<proteinExistence type="predicted"/>